<reference evidence="2" key="2">
    <citation type="submission" date="2019-01" db="UniProtKB">
        <authorList>
            <consortium name="EnsemblPlants"/>
        </authorList>
    </citation>
    <scope>IDENTIFICATION</scope>
    <source>
        <strain evidence="2">cv. Heinz 1706</strain>
    </source>
</reference>
<sequence>MCTHNSKTNHQSRNKHSSYRGKEDHNHSRDNKQTQRLPFRKLSTK</sequence>
<protein>
    <submittedName>
        <fullName evidence="2">Uncharacterized protein</fullName>
    </submittedName>
</protein>
<name>A0A3Q7I190_SOLLC</name>
<dbReference type="Gramene" id="Solyc09g015160.2.1">
    <property type="protein sequence ID" value="Solyc09g015160.2.1.1"/>
    <property type="gene ID" value="Solyc09g015160.2"/>
</dbReference>
<feature type="compositionally biased region" description="Basic and acidic residues" evidence="1">
    <location>
        <begin position="20"/>
        <end position="33"/>
    </location>
</feature>
<dbReference type="InParanoid" id="A0A3Q7I190"/>
<accession>A0A3Q7I190</accession>
<dbReference type="Proteomes" id="UP000004994">
    <property type="component" value="Chromosome 9"/>
</dbReference>
<proteinExistence type="predicted"/>
<evidence type="ECO:0000313" key="3">
    <source>
        <dbReference type="Proteomes" id="UP000004994"/>
    </source>
</evidence>
<evidence type="ECO:0000256" key="1">
    <source>
        <dbReference type="SAM" id="MobiDB-lite"/>
    </source>
</evidence>
<organism evidence="2">
    <name type="scientific">Solanum lycopersicum</name>
    <name type="common">Tomato</name>
    <name type="synonym">Lycopersicon esculentum</name>
    <dbReference type="NCBI Taxonomy" id="4081"/>
    <lineage>
        <taxon>Eukaryota</taxon>
        <taxon>Viridiplantae</taxon>
        <taxon>Streptophyta</taxon>
        <taxon>Embryophyta</taxon>
        <taxon>Tracheophyta</taxon>
        <taxon>Spermatophyta</taxon>
        <taxon>Magnoliopsida</taxon>
        <taxon>eudicotyledons</taxon>
        <taxon>Gunneridae</taxon>
        <taxon>Pentapetalae</taxon>
        <taxon>asterids</taxon>
        <taxon>lamiids</taxon>
        <taxon>Solanales</taxon>
        <taxon>Solanaceae</taxon>
        <taxon>Solanoideae</taxon>
        <taxon>Solaneae</taxon>
        <taxon>Solanum</taxon>
        <taxon>Solanum subgen. Lycopersicon</taxon>
    </lineage>
</organism>
<keyword evidence="3" id="KW-1185">Reference proteome</keyword>
<dbReference type="EnsemblPlants" id="Solyc09g015160.2.1">
    <property type="protein sequence ID" value="Solyc09g015160.2.1.1"/>
    <property type="gene ID" value="Solyc09g015160.2"/>
</dbReference>
<reference evidence="2" key="1">
    <citation type="journal article" date="2012" name="Nature">
        <title>The tomato genome sequence provides insights into fleshy fruit evolution.</title>
        <authorList>
            <consortium name="Tomato Genome Consortium"/>
        </authorList>
    </citation>
    <scope>NUCLEOTIDE SEQUENCE [LARGE SCALE GENOMIC DNA]</scope>
    <source>
        <strain evidence="2">cv. Heinz 1706</strain>
    </source>
</reference>
<evidence type="ECO:0000313" key="2">
    <source>
        <dbReference type="EnsemblPlants" id="Solyc09g015160.2.1.1"/>
    </source>
</evidence>
<dbReference type="AlphaFoldDB" id="A0A3Q7I190"/>
<feature type="region of interest" description="Disordered" evidence="1">
    <location>
        <begin position="1"/>
        <end position="45"/>
    </location>
</feature>
<feature type="compositionally biased region" description="Basic residues" evidence="1">
    <location>
        <begin position="10"/>
        <end position="19"/>
    </location>
</feature>